<name>A0A0A9DVU8_ARUDO</name>
<feature type="transmembrane region" description="Helical" evidence="1">
    <location>
        <begin position="115"/>
        <end position="139"/>
    </location>
</feature>
<reference evidence="2" key="1">
    <citation type="submission" date="2014-09" db="EMBL/GenBank/DDBJ databases">
        <authorList>
            <person name="Magalhaes I.L.F."/>
            <person name="Oliveira U."/>
            <person name="Santos F.R."/>
            <person name="Vidigal T.H.D.A."/>
            <person name="Brescovit A.D."/>
            <person name="Santos A.J."/>
        </authorList>
    </citation>
    <scope>NUCLEOTIDE SEQUENCE</scope>
    <source>
        <tissue evidence="2">Shoot tissue taken approximately 20 cm above the soil surface</tissue>
    </source>
</reference>
<sequence>MLTSSCATPLQKFELVGGSCVERFDSSVPSRCSKPSNVFLSRTSQVASTLVWPASHCKSSTAVLDLLRASSGPWRRILPPPHHAAPTACSRGYRARACPAASLFNSLIARMVDTVALMLAAGVAPTAFTFAPILSSLFLSAPCDA</sequence>
<accession>A0A0A9DVU8</accession>
<keyword evidence="1" id="KW-1133">Transmembrane helix</keyword>
<protein>
    <submittedName>
        <fullName evidence="2">Uncharacterized protein</fullName>
    </submittedName>
</protein>
<keyword evidence="1" id="KW-0812">Transmembrane</keyword>
<organism evidence="2">
    <name type="scientific">Arundo donax</name>
    <name type="common">Giant reed</name>
    <name type="synonym">Donax arundinaceus</name>
    <dbReference type="NCBI Taxonomy" id="35708"/>
    <lineage>
        <taxon>Eukaryota</taxon>
        <taxon>Viridiplantae</taxon>
        <taxon>Streptophyta</taxon>
        <taxon>Embryophyta</taxon>
        <taxon>Tracheophyta</taxon>
        <taxon>Spermatophyta</taxon>
        <taxon>Magnoliopsida</taxon>
        <taxon>Liliopsida</taxon>
        <taxon>Poales</taxon>
        <taxon>Poaceae</taxon>
        <taxon>PACMAD clade</taxon>
        <taxon>Arundinoideae</taxon>
        <taxon>Arundineae</taxon>
        <taxon>Arundo</taxon>
    </lineage>
</organism>
<evidence type="ECO:0000313" key="2">
    <source>
        <dbReference type="EMBL" id="JAD87897.1"/>
    </source>
</evidence>
<evidence type="ECO:0000256" key="1">
    <source>
        <dbReference type="SAM" id="Phobius"/>
    </source>
</evidence>
<reference evidence="2" key="2">
    <citation type="journal article" date="2015" name="Data Brief">
        <title>Shoot transcriptome of the giant reed, Arundo donax.</title>
        <authorList>
            <person name="Barrero R.A."/>
            <person name="Guerrero F.D."/>
            <person name="Moolhuijzen P."/>
            <person name="Goolsby J.A."/>
            <person name="Tidwell J."/>
            <person name="Bellgard S.E."/>
            <person name="Bellgard M.I."/>
        </authorList>
    </citation>
    <scope>NUCLEOTIDE SEQUENCE</scope>
    <source>
        <tissue evidence="2">Shoot tissue taken approximately 20 cm above the soil surface</tissue>
    </source>
</reference>
<dbReference type="AlphaFoldDB" id="A0A0A9DVU8"/>
<keyword evidence="1" id="KW-0472">Membrane</keyword>
<dbReference type="EMBL" id="GBRH01209998">
    <property type="protein sequence ID" value="JAD87897.1"/>
    <property type="molecule type" value="Transcribed_RNA"/>
</dbReference>
<proteinExistence type="predicted"/>